<dbReference type="EMBL" id="JBHMBH010000019">
    <property type="protein sequence ID" value="MFB9714079.1"/>
    <property type="molecule type" value="Genomic_DNA"/>
</dbReference>
<organism evidence="1 2">
    <name type="scientific">Arthrobacter methylotrophus</name>
    <dbReference type="NCBI Taxonomy" id="121291"/>
    <lineage>
        <taxon>Bacteria</taxon>
        <taxon>Bacillati</taxon>
        <taxon>Actinomycetota</taxon>
        <taxon>Actinomycetes</taxon>
        <taxon>Micrococcales</taxon>
        <taxon>Micrococcaceae</taxon>
        <taxon>Arthrobacter</taxon>
    </lineage>
</organism>
<evidence type="ECO:0000313" key="2">
    <source>
        <dbReference type="Proteomes" id="UP001589536"/>
    </source>
</evidence>
<evidence type="ECO:0000313" key="1">
    <source>
        <dbReference type="EMBL" id="MFB9714079.1"/>
    </source>
</evidence>
<sequence>MTETSASPTVHVLDLDALEETARAAVKMAPGPWFWRGNTDYEDPSLSCIVPNLGRVEVLGHCPVDRVRDSFEARQYIRGLEDCFGTLAEDVKERYLRQWLWADEDYEVANTDSRLTVTDERNVKQPVRDLVVYEVARHRGLPDNTPRTHDGIHRGNIVDVRSPIAQHLASANPETVLSLIERIRELEAQAERVTTGQPAHSPEGSR</sequence>
<proteinExistence type="predicted"/>
<gene>
    <name evidence="1" type="ORF">ACFFPI_07900</name>
</gene>
<dbReference type="RefSeq" id="WP_345043174.1">
    <property type="nucleotide sequence ID" value="NZ_BAABED010000001.1"/>
</dbReference>
<comment type="caution">
    <text evidence="1">The sequence shown here is derived from an EMBL/GenBank/DDBJ whole genome shotgun (WGS) entry which is preliminary data.</text>
</comment>
<accession>A0ABV5URD1</accession>
<protein>
    <submittedName>
        <fullName evidence="1">Uncharacterized protein</fullName>
    </submittedName>
</protein>
<keyword evidence="2" id="KW-1185">Reference proteome</keyword>
<name>A0ABV5URD1_9MICC</name>
<reference evidence="1 2" key="1">
    <citation type="submission" date="2024-09" db="EMBL/GenBank/DDBJ databases">
        <authorList>
            <person name="Sun Q."/>
            <person name="Mori K."/>
        </authorList>
    </citation>
    <scope>NUCLEOTIDE SEQUENCE [LARGE SCALE GENOMIC DNA]</scope>
    <source>
        <strain evidence="1 2">JCM 13519</strain>
    </source>
</reference>
<dbReference type="Proteomes" id="UP001589536">
    <property type="component" value="Unassembled WGS sequence"/>
</dbReference>